<dbReference type="Gene3D" id="3.90.320.10">
    <property type="match status" value="1"/>
</dbReference>
<proteinExistence type="predicted"/>
<dbReference type="Pfam" id="PF12705">
    <property type="entry name" value="PDDEXK_1"/>
    <property type="match status" value="1"/>
</dbReference>
<evidence type="ECO:0000256" key="3">
    <source>
        <dbReference type="ARBA" id="ARBA00022763"/>
    </source>
</evidence>
<evidence type="ECO:0000256" key="5">
    <source>
        <dbReference type="ARBA" id="ARBA00022806"/>
    </source>
</evidence>
<evidence type="ECO:0000256" key="9">
    <source>
        <dbReference type="ARBA" id="ARBA00023204"/>
    </source>
</evidence>
<dbReference type="Gene3D" id="6.10.140.1030">
    <property type="match status" value="1"/>
</dbReference>
<dbReference type="SUPFAM" id="SSF52540">
    <property type="entry name" value="P-loop containing nucleoside triphosphate hydrolases"/>
    <property type="match status" value="2"/>
</dbReference>
<dbReference type="Pfam" id="PF13361">
    <property type="entry name" value="UvrD_C"/>
    <property type="match status" value="1"/>
</dbReference>
<keyword evidence="4" id="KW-0378">Hydrolase</keyword>
<comment type="caution">
    <text evidence="11">The sequence shown here is derived from an EMBL/GenBank/DDBJ whole genome shotgun (WGS) entry which is preliminary data.</text>
</comment>
<dbReference type="RefSeq" id="WP_007391048.1">
    <property type="nucleotide sequence ID" value="NZ_AFIJ01000023.1"/>
</dbReference>
<keyword evidence="8" id="KW-0238">DNA-binding</keyword>
<keyword evidence="5" id="KW-0347">Helicase</keyword>
<organism evidence="11 12">
    <name type="scientific">Megasphaera lornae</name>
    <dbReference type="NCBI Taxonomy" id="1000568"/>
    <lineage>
        <taxon>Bacteria</taxon>
        <taxon>Bacillati</taxon>
        <taxon>Bacillota</taxon>
        <taxon>Negativicutes</taxon>
        <taxon>Veillonellales</taxon>
        <taxon>Veillonellaceae</taxon>
        <taxon>Megasphaera</taxon>
    </lineage>
</organism>
<dbReference type="InterPro" id="IPR027417">
    <property type="entry name" value="P-loop_NTPase"/>
</dbReference>
<dbReference type="PANTHER" id="PTHR30591:SF1">
    <property type="entry name" value="RECBCD ENZYME SUBUNIT RECC"/>
    <property type="match status" value="1"/>
</dbReference>
<protein>
    <submittedName>
        <fullName evidence="11">ATP-dependent nuclease subunit B</fullName>
    </submittedName>
</protein>
<dbReference type="InterPro" id="IPR038726">
    <property type="entry name" value="PDDEXK_AddAB-type"/>
</dbReference>
<evidence type="ECO:0000256" key="7">
    <source>
        <dbReference type="ARBA" id="ARBA00022840"/>
    </source>
</evidence>
<dbReference type="Pfam" id="PF21445">
    <property type="entry name" value="ADDB_N"/>
    <property type="match status" value="1"/>
</dbReference>
<dbReference type="InterPro" id="IPR011604">
    <property type="entry name" value="PDDEXK-like_dom_sf"/>
</dbReference>
<keyword evidence="7" id="KW-0067">ATP-binding</keyword>
<keyword evidence="9" id="KW-0234">DNA repair</keyword>
<dbReference type="Proteomes" id="UP000004018">
    <property type="component" value="Unassembled WGS sequence"/>
</dbReference>
<dbReference type="InterPro" id="IPR049035">
    <property type="entry name" value="ADDB_N"/>
</dbReference>
<evidence type="ECO:0000313" key="11">
    <source>
        <dbReference type="EMBL" id="EGL40718.1"/>
    </source>
</evidence>
<sequence length="1124" mass="127185">MAVKLILGRSNSGKTERCLRALAACQRAGRAALFLVPDQATYTMERRLAERMPGKGYTGIQVVGFSRLAYLVLQERGCKRAAVSELGRMLVLQRLLRQMESELTVLRKAAVQPHFSETVGTFIEECRSFCVSPAALQAVATTVSDPSLADKLQDIARVYEAYTRVLTARFGNADDLLTALAAEIKYAGFLQHIPVLVDGFQWFTPQQLQVLEQLEKYAGPLTVTLSLDGEHLASQAGETALFHRSYETYGALRRLFPHSEQICLPPRLTNGAARMAHAFFRPVPAVRSRATAGIHIWECTSKEAEFEGVAKKIIQLCRQGYRYKDFLLVVRTSEEYNQLAERIFSMYRIPLFSDYQRPMASHPIVETVVSLLQVFRTSWTYEALFQLLKSDLFPISRDDADALENYCLAYGIQGGQWLADKAWYDDGTDARTASGINRIRRQVRDLLLPCWQESRSSHTLQTWCTLLYTWLKRLQVPATLRRWRQEDADAGCPGEAKEHEQVWKELLAFLQEIVTLCGEEEMGLEDFAVILEDGLKTLKFSLIPPTLDHVTLTSVERGYTLQGKTVFICGMNDGIFPKRNREEGLFHDGERQQLEKAGLYLAPGSRFRSLQEKYLFYLAVTRSLQEVYLTYALADESGAAREPSLWIRQLLERGYVDGVRTVSDGISPGEEAAAITSAEAAVRLLPGQLQPAVDGGEVAPVWWALYDQLLRTSQKQAVRQAVRGLFHTNVAAPLTASVVRRLFAPQGILHGSVTKFEQYGTCPFAFFARYGLQLEARQRYRFVAPDLGLLVHGALKYMGDALLREGKQWRDLEMRQIPEYCRQATEVTAPSVRQDILMSNAYFRHIKERLIQTLIRTVRRLREFSEVSNFQMKGLEIAFGGKNGVWEPLQFTLPSGGKVSISGQIDRLDMLQEGEISYVAVIDYKSGRKEPALQPVFLGLDLQLLTYMIVALRQLGEKAVPAAVLYCYVRDDKISADHMVTETEKMALFQKKSKMSGFFLDDGRTMRQLDTSMQAYSEFLNLRLKKDGSLSNAGNQMYTESGWSHMLAVVQRRLRQAAQKITEGDIAVRPVLWQHRMPCTYCLYHAVCRFDTAFGNTYRVCRTIGNEDLRDKIRVEGEGEDGMD</sequence>
<evidence type="ECO:0000256" key="6">
    <source>
        <dbReference type="ARBA" id="ARBA00022839"/>
    </source>
</evidence>
<keyword evidence="1" id="KW-0540">Nuclease</keyword>
<evidence type="ECO:0000256" key="8">
    <source>
        <dbReference type="ARBA" id="ARBA00023125"/>
    </source>
</evidence>
<dbReference type="Gene3D" id="3.40.50.300">
    <property type="entry name" value="P-loop containing nucleotide triphosphate hydrolases"/>
    <property type="match status" value="4"/>
</dbReference>
<dbReference type="PROSITE" id="PS51217">
    <property type="entry name" value="UVRD_HELICASE_CTER"/>
    <property type="match status" value="1"/>
</dbReference>
<keyword evidence="2" id="KW-0547">Nucleotide-binding</keyword>
<keyword evidence="6" id="KW-0269">Exonuclease</keyword>
<dbReference type="PANTHER" id="PTHR30591">
    <property type="entry name" value="RECBCD ENZYME SUBUNIT RECC"/>
    <property type="match status" value="1"/>
</dbReference>
<keyword evidence="12" id="KW-1185">Reference proteome</keyword>
<dbReference type="EMBL" id="AFIJ01000023">
    <property type="protein sequence ID" value="EGL40718.1"/>
    <property type="molecule type" value="Genomic_DNA"/>
</dbReference>
<evidence type="ECO:0000256" key="4">
    <source>
        <dbReference type="ARBA" id="ARBA00022801"/>
    </source>
</evidence>
<reference evidence="11 12" key="1">
    <citation type="submission" date="2011-04" db="EMBL/GenBank/DDBJ databases">
        <authorList>
            <person name="Harkins D.M."/>
            <person name="Madupu R."/>
            <person name="Durkin A.S."/>
            <person name="Torralba M."/>
            <person name="Methe B."/>
            <person name="Sutton G.G."/>
            <person name="Nelson K.E."/>
        </authorList>
    </citation>
    <scope>NUCLEOTIDE SEQUENCE [LARGE SCALE GENOMIC DNA]</scope>
    <source>
        <strain evidence="11 12">UPII 199-6</strain>
    </source>
</reference>
<accession>A0ABN0D053</accession>
<name>A0ABN0D053_9FIRM</name>
<evidence type="ECO:0000259" key="10">
    <source>
        <dbReference type="PROSITE" id="PS51217"/>
    </source>
</evidence>
<keyword evidence="3" id="KW-0227">DNA damage</keyword>
<evidence type="ECO:0000256" key="2">
    <source>
        <dbReference type="ARBA" id="ARBA00022741"/>
    </source>
</evidence>
<dbReference type="InterPro" id="IPR014017">
    <property type="entry name" value="DNA_helicase_UvrD-like_C"/>
</dbReference>
<evidence type="ECO:0000313" key="12">
    <source>
        <dbReference type="Proteomes" id="UP000004018"/>
    </source>
</evidence>
<feature type="domain" description="UvrD-like helicase C-terminal" evidence="10">
    <location>
        <begin position="265"/>
        <end position="560"/>
    </location>
</feature>
<evidence type="ECO:0000256" key="1">
    <source>
        <dbReference type="ARBA" id="ARBA00022722"/>
    </source>
</evidence>
<gene>
    <name evidence="11" type="ORF">HMPREF1039_1151</name>
</gene>